<name>A0A840C7X1_9HYPH</name>
<dbReference type="AlphaFoldDB" id="A0A840C7X1"/>
<proteinExistence type="predicted"/>
<protein>
    <submittedName>
        <fullName evidence="2">Uncharacterized protein</fullName>
    </submittedName>
</protein>
<evidence type="ECO:0000313" key="2">
    <source>
        <dbReference type="EMBL" id="MBB4018427.1"/>
    </source>
</evidence>
<dbReference type="Proteomes" id="UP000577362">
    <property type="component" value="Unassembled WGS sequence"/>
</dbReference>
<feature type="region of interest" description="Disordered" evidence="1">
    <location>
        <begin position="1"/>
        <end position="28"/>
    </location>
</feature>
<keyword evidence="3" id="KW-1185">Reference proteome</keyword>
<sequence length="46" mass="4548">MSSAMAGLGEPYGPQLKSREAAAGGHPIPNGFGACRATILPAPPEA</sequence>
<dbReference type="EMBL" id="JACIEN010000004">
    <property type="protein sequence ID" value="MBB4018427.1"/>
    <property type="molecule type" value="Genomic_DNA"/>
</dbReference>
<dbReference type="RefSeq" id="WP_183317386.1">
    <property type="nucleotide sequence ID" value="NZ_JACIEN010000004.1"/>
</dbReference>
<comment type="caution">
    <text evidence="2">The sequence shown here is derived from an EMBL/GenBank/DDBJ whole genome shotgun (WGS) entry which is preliminary data.</text>
</comment>
<evidence type="ECO:0000313" key="3">
    <source>
        <dbReference type="Proteomes" id="UP000577362"/>
    </source>
</evidence>
<gene>
    <name evidence="2" type="ORF">GGR16_003474</name>
</gene>
<evidence type="ECO:0000256" key="1">
    <source>
        <dbReference type="SAM" id="MobiDB-lite"/>
    </source>
</evidence>
<reference evidence="2 3" key="1">
    <citation type="submission" date="2020-08" db="EMBL/GenBank/DDBJ databases">
        <title>Genomic Encyclopedia of Type Strains, Phase IV (KMG-IV): sequencing the most valuable type-strain genomes for metagenomic binning, comparative biology and taxonomic classification.</title>
        <authorList>
            <person name="Goeker M."/>
        </authorList>
    </citation>
    <scope>NUCLEOTIDE SEQUENCE [LARGE SCALE GENOMIC DNA]</scope>
    <source>
        <strain evidence="2 3">DSM 103737</strain>
    </source>
</reference>
<accession>A0A840C7X1</accession>
<organism evidence="2 3">
    <name type="scientific">Chelatococcus caeni</name>
    <dbReference type="NCBI Taxonomy" id="1348468"/>
    <lineage>
        <taxon>Bacteria</taxon>
        <taxon>Pseudomonadati</taxon>
        <taxon>Pseudomonadota</taxon>
        <taxon>Alphaproteobacteria</taxon>
        <taxon>Hyphomicrobiales</taxon>
        <taxon>Chelatococcaceae</taxon>
        <taxon>Chelatococcus</taxon>
    </lineage>
</organism>